<dbReference type="Gene3D" id="3.30.530.80">
    <property type="match status" value="1"/>
</dbReference>
<gene>
    <name evidence="2" type="ordered locus">Spirs_0419</name>
</gene>
<dbReference type="InterPro" id="IPR027823">
    <property type="entry name" value="DUF4468"/>
</dbReference>
<proteinExistence type="predicted"/>
<sequence>MKRSISLFFIVPIIVSCVQIPYDPDIDYPDKYEVILELSNMPKNEIFLKANKWFISNFSSENSIILISDKEYGYIIGTIFDSFVDVNTFYQMKFDVNIEIKGNRVRMTFENPHEKYTGTIYGTISTMMGETDDGNDYKPDFRRMTSNKHLAETNRRWRKNAESFNLFMATEDDW</sequence>
<dbReference type="RefSeq" id="WP_013253034.1">
    <property type="nucleotide sequence ID" value="NC_014364.1"/>
</dbReference>
<accession>E1RB40</accession>
<evidence type="ECO:0000313" key="2">
    <source>
        <dbReference type="EMBL" id="ADK79570.1"/>
    </source>
</evidence>
<dbReference type="CDD" id="cd12190">
    <property type="entry name" value="Bacova_04320_like"/>
    <property type="match status" value="1"/>
</dbReference>
<name>E1RB40_SEDSS</name>
<reference evidence="2 3" key="1">
    <citation type="journal article" date="2010" name="Stand. Genomic Sci.">
        <title>Complete genome sequence of Spirochaeta smaragdinae type strain (SEBR 4228).</title>
        <authorList>
            <person name="Mavromatis K."/>
            <person name="Yasawong M."/>
            <person name="Chertkov O."/>
            <person name="Lapidus A."/>
            <person name="Lucas S."/>
            <person name="Nolan M."/>
            <person name="Del Rio T.G."/>
            <person name="Tice H."/>
            <person name="Cheng J.F."/>
            <person name="Pitluck S."/>
            <person name="Liolios K."/>
            <person name="Ivanova N."/>
            <person name="Tapia R."/>
            <person name="Han C."/>
            <person name="Bruce D."/>
            <person name="Goodwin L."/>
            <person name="Pati A."/>
            <person name="Chen A."/>
            <person name="Palaniappan K."/>
            <person name="Land M."/>
            <person name="Hauser L."/>
            <person name="Chang Y.J."/>
            <person name="Jeffries C.D."/>
            <person name="Detter J.C."/>
            <person name="Rohde M."/>
            <person name="Brambilla E."/>
            <person name="Spring S."/>
            <person name="Goker M."/>
            <person name="Sikorski J."/>
            <person name="Woyke T."/>
            <person name="Bristow J."/>
            <person name="Eisen J.A."/>
            <person name="Markowitz V."/>
            <person name="Hugenholtz P."/>
            <person name="Klenk H.P."/>
            <person name="Kyrpides N.C."/>
        </authorList>
    </citation>
    <scope>NUCLEOTIDE SEQUENCE [LARGE SCALE GENOMIC DNA]</scope>
    <source>
        <strain evidence="3">DSM 11293 / JCM 15392 / SEBR 4228</strain>
    </source>
</reference>
<dbReference type="AlphaFoldDB" id="E1RB40"/>
<dbReference type="PROSITE" id="PS51257">
    <property type="entry name" value="PROKAR_LIPOPROTEIN"/>
    <property type="match status" value="1"/>
</dbReference>
<keyword evidence="3" id="KW-1185">Reference proteome</keyword>
<evidence type="ECO:0000313" key="3">
    <source>
        <dbReference type="Proteomes" id="UP000002318"/>
    </source>
</evidence>
<protein>
    <recommendedName>
        <fullName evidence="1">DUF4468 domain-containing protein</fullName>
    </recommendedName>
</protein>
<organism evidence="2 3">
    <name type="scientific">Sediminispirochaeta smaragdinae (strain DSM 11293 / JCM 15392 / SEBR 4228)</name>
    <name type="common">Spirochaeta smaragdinae</name>
    <dbReference type="NCBI Taxonomy" id="573413"/>
    <lineage>
        <taxon>Bacteria</taxon>
        <taxon>Pseudomonadati</taxon>
        <taxon>Spirochaetota</taxon>
        <taxon>Spirochaetia</taxon>
        <taxon>Spirochaetales</taxon>
        <taxon>Spirochaetaceae</taxon>
        <taxon>Sediminispirochaeta</taxon>
    </lineage>
</organism>
<evidence type="ECO:0000259" key="1">
    <source>
        <dbReference type="Pfam" id="PF14730"/>
    </source>
</evidence>
<dbReference type="KEGG" id="ssm:Spirs_0419"/>
<feature type="domain" description="DUF4468" evidence="1">
    <location>
        <begin position="32"/>
        <end position="113"/>
    </location>
</feature>
<dbReference type="Pfam" id="PF14730">
    <property type="entry name" value="DUF4468"/>
    <property type="match status" value="1"/>
</dbReference>
<dbReference type="EMBL" id="CP002116">
    <property type="protein sequence ID" value="ADK79570.1"/>
    <property type="molecule type" value="Genomic_DNA"/>
</dbReference>
<dbReference type="HOGENOM" id="CLU_1539095_0_0_12"/>
<dbReference type="Proteomes" id="UP000002318">
    <property type="component" value="Chromosome"/>
</dbReference>